<dbReference type="Proteomes" id="UP000027730">
    <property type="component" value="Unassembled WGS sequence"/>
</dbReference>
<evidence type="ECO:0000256" key="1">
    <source>
        <dbReference type="SAM" id="MobiDB-lite"/>
    </source>
</evidence>
<accession>A0A074X3T0</accession>
<proteinExistence type="predicted"/>
<dbReference type="GeneID" id="25409133"/>
<dbReference type="PANTHER" id="PTHR38117:SF2">
    <property type="entry name" value="NACHT AND WD40 DOMAIN PROTEIN"/>
    <property type="match status" value="1"/>
</dbReference>
<gene>
    <name evidence="3" type="ORF">M436DRAFT_39053</name>
</gene>
<name>A0A074X3T0_9PEZI</name>
<feature type="compositionally biased region" description="Pro residues" evidence="1">
    <location>
        <begin position="294"/>
        <end position="303"/>
    </location>
</feature>
<dbReference type="Pfam" id="PF23155">
    <property type="entry name" value="DUF7053"/>
    <property type="match status" value="1"/>
</dbReference>
<organism evidence="3 4">
    <name type="scientific">Aureobasidium namibiae CBS 147.97</name>
    <dbReference type="NCBI Taxonomy" id="1043004"/>
    <lineage>
        <taxon>Eukaryota</taxon>
        <taxon>Fungi</taxon>
        <taxon>Dikarya</taxon>
        <taxon>Ascomycota</taxon>
        <taxon>Pezizomycotina</taxon>
        <taxon>Dothideomycetes</taxon>
        <taxon>Dothideomycetidae</taxon>
        <taxon>Dothideales</taxon>
        <taxon>Saccotheciaceae</taxon>
        <taxon>Aureobasidium</taxon>
    </lineage>
</organism>
<reference evidence="3 4" key="1">
    <citation type="journal article" date="2014" name="BMC Genomics">
        <title>Genome sequencing of four Aureobasidium pullulans varieties: biotechnological potential, stress tolerance, and description of new species.</title>
        <authorList>
            <person name="Gostin Ar C."/>
            <person name="Ohm R.A."/>
            <person name="Kogej T."/>
            <person name="Sonjak S."/>
            <person name="Turk M."/>
            <person name="Zajc J."/>
            <person name="Zalar P."/>
            <person name="Grube M."/>
            <person name="Sun H."/>
            <person name="Han J."/>
            <person name="Sharma A."/>
            <person name="Chiniquy J."/>
            <person name="Ngan C.Y."/>
            <person name="Lipzen A."/>
            <person name="Barry K."/>
            <person name="Grigoriev I.V."/>
            <person name="Gunde-Cimerman N."/>
        </authorList>
    </citation>
    <scope>NUCLEOTIDE SEQUENCE [LARGE SCALE GENOMIC DNA]</scope>
    <source>
        <strain evidence="3 4">CBS 147.97</strain>
    </source>
</reference>
<dbReference type="RefSeq" id="XP_013430929.1">
    <property type="nucleotide sequence ID" value="XM_013575475.1"/>
</dbReference>
<dbReference type="EMBL" id="KL584703">
    <property type="protein sequence ID" value="KEQ76657.1"/>
    <property type="molecule type" value="Genomic_DNA"/>
</dbReference>
<sequence>MVLWKRSIYTVVTPLPPTVSRETAVEMLHSHSEMIELNPLVINHTKAKPPPNAPPDEFHCTWYELTDRITYLPGIKGQVSYKACFHDLPRGLQTHVYAPAGLEIKEKWSIGGNEPGEEREVIELGLGNLGVPREGLYLREDVDMSCNVFLTGFVKKTLNKAHGVLVDRLVVKADLADDKKQREGFRRASVLTGNSGVSGSGVGLGLRVTSPTITSPRSSQSHSSMSDVHRSHSSVSDMRRSHSSMSDHSFADSTTPATTIRGDHPEGPPLQSIAELEATDKLSAHKGATFEIQYPPPPPVEMP</sequence>
<evidence type="ECO:0000259" key="2">
    <source>
        <dbReference type="Pfam" id="PF23155"/>
    </source>
</evidence>
<feature type="domain" description="DUF7053" evidence="2">
    <location>
        <begin position="5"/>
        <end position="174"/>
    </location>
</feature>
<dbReference type="HOGENOM" id="CLU_028035_2_0_1"/>
<dbReference type="InterPro" id="IPR055481">
    <property type="entry name" value="DUF7053"/>
</dbReference>
<dbReference type="OrthoDB" id="3246050at2759"/>
<protein>
    <recommendedName>
        <fullName evidence="2">DUF7053 domain-containing protein</fullName>
    </recommendedName>
</protein>
<dbReference type="STRING" id="1043004.A0A074X3T0"/>
<feature type="region of interest" description="Disordered" evidence="1">
    <location>
        <begin position="209"/>
        <end position="303"/>
    </location>
</feature>
<dbReference type="PANTHER" id="PTHR38117">
    <property type="entry name" value="NACHT AND WD40 DOMAIN PROTEIN"/>
    <property type="match status" value="1"/>
</dbReference>
<evidence type="ECO:0000313" key="3">
    <source>
        <dbReference type="EMBL" id="KEQ76657.1"/>
    </source>
</evidence>
<dbReference type="AlphaFoldDB" id="A0A074X3T0"/>
<keyword evidence="4" id="KW-1185">Reference proteome</keyword>
<evidence type="ECO:0000313" key="4">
    <source>
        <dbReference type="Proteomes" id="UP000027730"/>
    </source>
</evidence>